<keyword evidence="1" id="KW-0812">Transmembrane</keyword>
<feature type="transmembrane region" description="Helical" evidence="1">
    <location>
        <begin position="133"/>
        <end position="155"/>
    </location>
</feature>
<feature type="transmembrane region" description="Helical" evidence="1">
    <location>
        <begin position="83"/>
        <end position="101"/>
    </location>
</feature>
<accession>A0ABR8NDI0</accession>
<proteinExistence type="predicted"/>
<keyword evidence="1" id="KW-1133">Transmembrane helix</keyword>
<organism evidence="2 3">
    <name type="scientific">Nocardioides cavernae</name>
    <dbReference type="NCBI Taxonomy" id="1921566"/>
    <lineage>
        <taxon>Bacteria</taxon>
        <taxon>Bacillati</taxon>
        <taxon>Actinomycetota</taxon>
        <taxon>Actinomycetes</taxon>
        <taxon>Propionibacteriales</taxon>
        <taxon>Nocardioidaceae</taxon>
        <taxon>Nocardioides</taxon>
    </lineage>
</organism>
<feature type="transmembrane region" description="Helical" evidence="1">
    <location>
        <begin position="175"/>
        <end position="194"/>
    </location>
</feature>
<evidence type="ECO:0000256" key="1">
    <source>
        <dbReference type="SAM" id="Phobius"/>
    </source>
</evidence>
<comment type="caution">
    <text evidence="2">The sequence shown here is derived from an EMBL/GenBank/DDBJ whole genome shotgun (WGS) entry which is preliminary data.</text>
</comment>
<keyword evidence="1" id="KW-0472">Membrane</keyword>
<feature type="transmembrane region" description="Helical" evidence="1">
    <location>
        <begin position="32"/>
        <end position="49"/>
    </location>
</feature>
<reference evidence="2 3" key="1">
    <citation type="submission" date="2020-09" db="EMBL/GenBank/DDBJ databases">
        <title>novel species in genus Nocardioides.</title>
        <authorList>
            <person name="Zhang G."/>
        </authorList>
    </citation>
    <scope>NUCLEOTIDE SEQUENCE [LARGE SCALE GENOMIC DNA]</scope>
    <source>
        <strain evidence="2 3">KCTC 39551</strain>
    </source>
</reference>
<feature type="transmembrane region" description="Helical" evidence="1">
    <location>
        <begin position="55"/>
        <end position="76"/>
    </location>
</feature>
<gene>
    <name evidence="2" type="ORF">IEZ26_07860</name>
</gene>
<evidence type="ECO:0000313" key="2">
    <source>
        <dbReference type="EMBL" id="MBD3924529.1"/>
    </source>
</evidence>
<feature type="transmembrane region" description="Helical" evidence="1">
    <location>
        <begin position="107"/>
        <end position="126"/>
    </location>
</feature>
<protein>
    <submittedName>
        <fullName evidence="2">DUF4203 domain-containing protein</fullName>
    </submittedName>
</protein>
<name>A0ABR8NDI0_9ACTN</name>
<dbReference type="EMBL" id="JACXYZ010000001">
    <property type="protein sequence ID" value="MBD3924529.1"/>
    <property type="molecule type" value="Genomic_DNA"/>
</dbReference>
<dbReference type="RefSeq" id="WP_191194294.1">
    <property type="nucleotide sequence ID" value="NZ_JACXYZ010000001.1"/>
</dbReference>
<keyword evidence="3" id="KW-1185">Reference proteome</keyword>
<feature type="transmembrane region" description="Helical" evidence="1">
    <location>
        <begin position="6"/>
        <end position="25"/>
    </location>
</feature>
<dbReference type="Proteomes" id="UP000618818">
    <property type="component" value="Unassembled WGS sequence"/>
</dbReference>
<evidence type="ECO:0000313" key="3">
    <source>
        <dbReference type="Proteomes" id="UP000618818"/>
    </source>
</evidence>
<sequence length="212" mass="21974">MADIILGVLAIVAGGAMLVAGQFVLRLVIPVWGFFAGFAFGAGIVAGFADERFLGTVLGWVLGLVFAVIFAVLAYLYYYVAVVLAMGAAGFAIGSGIVVALGISWNWVAVLVGLVVGVVLGLLSVFTNVPMMVLVIVGSIAGAVGVTSGLMLLVGSLNSADFTRGDFTDRVSSSFGWSLLLLVLALGGIAIQAMGRALRRQTIREAWYVEVP</sequence>